<accession>A0A6A3HCI9</accession>
<name>A0A6A3HCI9_9STRA</name>
<gene>
    <name evidence="1" type="ORF">PR001_g28049</name>
</gene>
<proteinExistence type="predicted"/>
<reference evidence="1 2" key="1">
    <citation type="submission" date="2018-09" db="EMBL/GenBank/DDBJ databases">
        <title>Genomic investigation of the strawberry pathogen Phytophthora fragariae indicates pathogenicity is determined by transcriptional variation in three key races.</title>
        <authorList>
            <person name="Adams T.M."/>
            <person name="Armitage A.D."/>
            <person name="Sobczyk M.K."/>
            <person name="Bates H.J."/>
            <person name="Dunwell J.M."/>
            <person name="Nellist C.F."/>
            <person name="Harrison R.J."/>
        </authorList>
    </citation>
    <scope>NUCLEOTIDE SEQUENCE [LARGE SCALE GENOMIC DNA]</scope>
    <source>
        <strain evidence="1 2">SCRP249</strain>
    </source>
</reference>
<feature type="non-terminal residue" evidence="1">
    <location>
        <position position="1"/>
    </location>
</feature>
<evidence type="ECO:0000313" key="1">
    <source>
        <dbReference type="EMBL" id="KAE8967619.1"/>
    </source>
</evidence>
<evidence type="ECO:0000313" key="2">
    <source>
        <dbReference type="Proteomes" id="UP000429607"/>
    </source>
</evidence>
<dbReference type="Proteomes" id="UP000429607">
    <property type="component" value="Unassembled WGS sequence"/>
</dbReference>
<organism evidence="1 2">
    <name type="scientific">Phytophthora rubi</name>
    <dbReference type="NCBI Taxonomy" id="129364"/>
    <lineage>
        <taxon>Eukaryota</taxon>
        <taxon>Sar</taxon>
        <taxon>Stramenopiles</taxon>
        <taxon>Oomycota</taxon>
        <taxon>Peronosporomycetes</taxon>
        <taxon>Peronosporales</taxon>
        <taxon>Peronosporaceae</taxon>
        <taxon>Phytophthora</taxon>
    </lineage>
</organism>
<dbReference type="AlphaFoldDB" id="A0A6A3HCI9"/>
<comment type="caution">
    <text evidence="1">The sequence shown here is derived from an EMBL/GenBank/DDBJ whole genome shotgun (WGS) entry which is preliminary data.</text>
</comment>
<sequence>ITPIALSVQRARQIRKTDFERFQKFYNYNLFVSNDDVTNAKVNTKHDQHVLQMVRMIFVLRVVLLRLTPEKRAACQLLREILTHNGHARLVLTPTTKGLQPAFGAATTDADGCLPDNTCTMRSARSSSKPTTRRCGMPARTAPRCTQITSILARNRPRRA</sequence>
<dbReference type="EMBL" id="QXFV01004826">
    <property type="protein sequence ID" value="KAE8967619.1"/>
    <property type="molecule type" value="Genomic_DNA"/>
</dbReference>
<protein>
    <submittedName>
        <fullName evidence="1">Uncharacterized protein</fullName>
    </submittedName>
</protein>